<dbReference type="eggNOG" id="KOG2413">
    <property type="taxonomic scope" value="Eukaryota"/>
</dbReference>
<evidence type="ECO:0000313" key="3">
    <source>
        <dbReference type="Proteomes" id="UP000001514"/>
    </source>
</evidence>
<dbReference type="Gramene" id="EFJ37374">
    <property type="protein sequence ID" value="EFJ37374"/>
    <property type="gene ID" value="SELMODRAFT_403651"/>
</dbReference>
<feature type="region of interest" description="Disordered" evidence="1">
    <location>
        <begin position="1"/>
        <end position="29"/>
    </location>
</feature>
<accession>D8QS38</accession>
<dbReference type="PANTHER" id="PTHR43763">
    <property type="entry name" value="XAA-PRO AMINOPEPTIDASE 1"/>
    <property type="match status" value="1"/>
</dbReference>
<sequence>MPSPRGNLTALCSGSKNPGPGITAEPSSVRNARKNVNDKEFVPLTGAYAEFTGSAGTAVITMEKAALWTDGRYYLQAENQLGLEWTLMRGGSVGVPSYSEWLRDNLSDPSPLRVHDLIYAGVDVAMKLSDARKKLSAAGATGVVITMLEEVAWLFNLCGGNVPHSPVAYAYALVQMDKATLFTDVSKVTPDVEMHLENSSVTVKEYSALLSTIQRSNQNQHGHCECIFGRMYELLCQSGCRWEKWNIRWTGCITQTIAAICAEGHKKCC</sequence>
<gene>
    <name evidence="2" type="ORF">SELMODRAFT_403651</name>
</gene>
<dbReference type="HOGENOM" id="CLU_1035866_0_0_1"/>
<dbReference type="AlphaFoldDB" id="D8QS38"/>
<dbReference type="Gene3D" id="3.40.350.10">
    <property type="entry name" value="Creatinase/prolidase N-terminal domain"/>
    <property type="match status" value="2"/>
</dbReference>
<evidence type="ECO:0000256" key="1">
    <source>
        <dbReference type="SAM" id="MobiDB-lite"/>
    </source>
</evidence>
<proteinExistence type="predicted"/>
<dbReference type="STRING" id="88036.D8QS38"/>
<dbReference type="InterPro" id="IPR050422">
    <property type="entry name" value="X-Pro_aminopeptidase_P"/>
</dbReference>
<dbReference type="InterPro" id="IPR029149">
    <property type="entry name" value="Creatin/AminoP/Spt16_N"/>
</dbReference>
<protein>
    <submittedName>
        <fullName evidence="2">Uncharacterized protein</fullName>
    </submittedName>
</protein>
<dbReference type="KEGG" id="smo:SELMODRAFT_403651"/>
<dbReference type="EMBL" id="GL377566">
    <property type="protein sequence ID" value="EFJ37374.1"/>
    <property type="molecule type" value="Genomic_DNA"/>
</dbReference>
<keyword evidence="3" id="KW-1185">Reference proteome</keyword>
<dbReference type="SUPFAM" id="SSF53092">
    <property type="entry name" value="Creatinase/prolidase N-terminal domain"/>
    <property type="match status" value="1"/>
</dbReference>
<evidence type="ECO:0000313" key="2">
    <source>
        <dbReference type="EMBL" id="EFJ37374.1"/>
    </source>
</evidence>
<organism evidence="3">
    <name type="scientific">Selaginella moellendorffii</name>
    <name type="common">Spikemoss</name>
    <dbReference type="NCBI Taxonomy" id="88036"/>
    <lineage>
        <taxon>Eukaryota</taxon>
        <taxon>Viridiplantae</taxon>
        <taxon>Streptophyta</taxon>
        <taxon>Embryophyta</taxon>
        <taxon>Tracheophyta</taxon>
        <taxon>Lycopodiopsida</taxon>
        <taxon>Selaginellales</taxon>
        <taxon>Selaginellaceae</taxon>
        <taxon>Selaginella</taxon>
    </lineage>
</organism>
<dbReference type="InParanoid" id="D8QS38"/>
<reference evidence="2 3" key="1">
    <citation type="journal article" date="2011" name="Science">
        <title>The Selaginella genome identifies genetic changes associated with the evolution of vascular plants.</title>
        <authorList>
            <person name="Banks J.A."/>
            <person name="Nishiyama T."/>
            <person name="Hasebe M."/>
            <person name="Bowman J.L."/>
            <person name="Gribskov M."/>
            <person name="dePamphilis C."/>
            <person name="Albert V.A."/>
            <person name="Aono N."/>
            <person name="Aoyama T."/>
            <person name="Ambrose B.A."/>
            <person name="Ashton N.W."/>
            <person name="Axtell M.J."/>
            <person name="Barker E."/>
            <person name="Barker M.S."/>
            <person name="Bennetzen J.L."/>
            <person name="Bonawitz N.D."/>
            <person name="Chapple C."/>
            <person name="Cheng C."/>
            <person name="Correa L.G."/>
            <person name="Dacre M."/>
            <person name="DeBarry J."/>
            <person name="Dreyer I."/>
            <person name="Elias M."/>
            <person name="Engstrom E.M."/>
            <person name="Estelle M."/>
            <person name="Feng L."/>
            <person name="Finet C."/>
            <person name="Floyd S.K."/>
            <person name="Frommer W.B."/>
            <person name="Fujita T."/>
            <person name="Gramzow L."/>
            <person name="Gutensohn M."/>
            <person name="Harholt J."/>
            <person name="Hattori M."/>
            <person name="Heyl A."/>
            <person name="Hirai T."/>
            <person name="Hiwatashi Y."/>
            <person name="Ishikawa M."/>
            <person name="Iwata M."/>
            <person name="Karol K.G."/>
            <person name="Koehler B."/>
            <person name="Kolukisaoglu U."/>
            <person name="Kubo M."/>
            <person name="Kurata T."/>
            <person name="Lalonde S."/>
            <person name="Li K."/>
            <person name="Li Y."/>
            <person name="Litt A."/>
            <person name="Lyons E."/>
            <person name="Manning G."/>
            <person name="Maruyama T."/>
            <person name="Michael T.P."/>
            <person name="Mikami K."/>
            <person name="Miyazaki S."/>
            <person name="Morinaga S."/>
            <person name="Murata T."/>
            <person name="Mueller-Roeber B."/>
            <person name="Nelson D.R."/>
            <person name="Obara M."/>
            <person name="Oguri Y."/>
            <person name="Olmstead R.G."/>
            <person name="Onodera N."/>
            <person name="Petersen B.L."/>
            <person name="Pils B."/>
            <person name="Prigge M."/>
            <person name="Rensing S.A."/>
            <person name="Riano-Pachon D.M."/>
            <person name="Roberts A.W."/>
            <person name="Sato Y."/>
            <person name="Scheller H.V."/>
            <person name="Schulz B."/>
            <person name="Schulz C."/>
            <person name="Shakirov E.V."/>
            <person name="Shibagaki N."/>
            <person name="Shinohara N."/>
            <person name="Shippen D.E."/>
            <person name="Soerensen I."/>
            <person name="Sotooka R."/>
            <person name="Sugimoto N."/>
            <person name="Sugita M."/>
            <person name="Sumikawa N."/>
            <person name="Tanurdzic M."/>
            <person name="Theissen G."/>
            <person name="Ulvskov P."/>
            <person name="Wakazuki S."/>
            <person name="Weng J.K."/>
            <person name="Willats W.W."/>
            <person name="Wipf D."/>
            <person name="Wolf P.G."/>
            <person name="Yang L."/>
            <person name="Zimmer A.D."/>
            <person name="Zhu Q."/>
            <person name="Mitros T."/>
            <person name="Hellsten U."/>
            <person name="Loque D."/>
            <person name="Otillar R."/>
            <person name="Salamov A."/>
            <person name="Schmutz J."/>
            <person name="Shapiro H."/>
            <person name="Lindquist E."/>
            <person name="Lucas S."/>
            <person name="Rokhsar D."/>
            <person name="Grigoriev I.V."/>
        </authorList>
    </citation>
    <scope>NUCLEOTIDE SEQUENCE [LARGE SCALE GENOMIC DNA]</scope>
</reference>
<dbReference type="Pfam" id="PF16189">
    <property type="entry name" value="Creatinase_N_2"/>
    <property type="match status" value="1"/>
</dbReference>
<name>D8QS38_SELML</name>
<dbReference type="PANTHER" id="PTHR43763:SF6">
    <property type="entry name" value="XAA-PRO AMINOPEPTIDASE 1"/>
    <property type="match status" value="1"/>
</dbReference>
<dbReference type="Proteomes" id="UP000001514">
    <property type="component" value="Unassembled WGS sequence"/>
</dbReference>